<keyword evidence="2" id="KW-0808">Transferase</keyword>
<organism evidence="2 3">
    <name type="scientific">Kribbella antibiotica</name>
    <dbReference type="NCBI Taxonomy" id="190195"/>
    <lineage>
        <taxon>Bacteria</taxon>
        <taxon>Bacillati</taxon>
        <taxon>Actinomycetota</taxon>
        <taxon>Actinomycetes</taxon>
        <taxon>Propionibacteriales</taxon>
        <taxon>Kribbellaceae</taxon>
        <taxon>Kribbella</taxon>
    </lineage>
</organism>
<feature type="domain" description="N-acetyltransferase" evidence="1">
    <location>
        <begin position="137"/>
        <end position="274"/>
    </location>
</feature>
<dbReference type="PANTHER" id="PTHR47237:SF1">
    <property type="entry name" value="SLL0310 PROTEIN"/>
    <property type="match status" value="1"/>
</dbReference>
<dbReference type="OrthoDB" id="20916at2"/>
<reference evidence="2 3" key="1">
    <citation type="submission" date="2019-03" db="EMBL/GenBank/DDBJ databases">
        <title>Draft genome sequences of novel Actinobacteria.</title>
        <authorList>
            <person name="Sahin N."/>
            <person name="Ay H."/>
            <person name="Saygin H."/>
        </authorList>
    </citation>
    <scope>NUCLEOTIDE SEQUENCE [LARGE SCALE GENOMIC DNA]</scope>
    <source>
        <strain evidence="2 3">JCM 13523</strain>
    </source>
</reference>
<dbReference type="PROSITE" id="PS51186">
    <property type="entry name" value="GNAT"/>
    <property type="match status" value="2"/>
</dbReference>
<dbReference type="Gene3D" id="3.40.630.90">
    <property type="match status" value="1"/>
</dbReference>
<gene>
    <name evidence="2" type="ORF">E1263_19170</name>
</gene>
<dbReference type="PANTHER" id="PTHR47237">
    <property type="entry name" value="SLL0310 PROTEIN"/>
    <property type="match status" value="1"/>
</dbReference>
<dbReference type="CDD" id="cd04301">
    <property type="entry name" value="NAT_SF"/>
    <property type="match status" value="1"/>
</dbReference>
<protein>
    <submittedName>
        <fullName evidence="2">N-acetyltransferase</fullName>
    </submittedName>
</protein>
<dbReference type="Pfam" id="PF18014">
    <property type="entry name" value="Acetyltransf_18"/>
    <property type="match status" value="1"/>
</dbReference>
<dbReference type="SUPFAM" id="SSF55729">
    <property type="entry name" value="Acyl-CoA N-acyltransferases (Nat)"/>
    <property type="match status" value="1"/>
</dbReference>
<dbReference type="Proteomes" id="UP000295124">
    <property type="component" value="Unassembled WGS sequence"/>
</dbReference>
<proteinExistence type="predicted"/>
<evidence type="ECO:0000313" key="3">
    <source>
        <dbReference type="Proteomes" id="UP000295124"/>
    </source>
</evidence>
<dbReference type="Pfam" id="PF00583">
    <property type="entry name" value="Acetyltransf_1"/>
    <property type="match status" value="1"/>
</dbReference>
<dbReference type="InterPro" id="IPR041496">
    <property type="entry name" value="YitH/HolE_GNAT"/>
</dbReference>
<dbReference type="InterPro" id="IPR000182">
    <property type="entry name" value="GNAT_dom"/>
</dbReference>
<dbReference type="AlphaFoldDB" id="A0A4R4ZLE2"/>
<dbReference type="InterPro" id="IPR016181">
    <property type="entry name" value="Acyl_CoA_acyltransferase"/>
</dbReference>
<name>A0A4R4ZLE2_9ACTN</name>
<dbReference type="Gene3D" id="3.40.630.30">
    <property type="match status" value="1"/>
</dbReference>
<sequence length="276" mass="29936">MSMFEIATASAADVRLFSEWAADEQWNPGDSDALAFAAADPAGFFVGRLNGEPIASVSGVRYGNDFGFLGLYIVRSSERGKGYGIQLWRRVMEHFGARNVALDGVVDQQANYRKSGFRHAYNHIRHEGVPAPVTTDLTLVDARTIPFDQLAAYDRRFFPAPRDAFLALWVGLPEHRSLVAVRDGELEGFAVRRPSRTGARIGPIYAASDEIAAALISGLAEGESIAVDVPDLNAPAMKLAERLGLVPTFECARMYTGAVPDVDQNGIFATTTLELG</sequence>
<accession>A0A4R4ZLE2</accession>
<evidence type="ECO:0000259" key="1">
    <source>
        <dbReference type="PROSITE" id="PS51186"/>
    </source>
</evidence>
<feature type="domain" description="N-acetyltransferase" evidence="1">
    <location>
        <begin position="4"/>
        <end position="136"/>
    </location>
</feature>
<dbReference type="EMBL" id="SMKX01000052">
    <property type="protein sequence ID" value="TDD58439.1"/>
    <property type="molecule type" value="Genomic_DNA"/>
</dbReference>
<keyword evidence="3" id="KW-1185">Reference proteome</keyword>
<dbReference type="InterPro" id="IPR052729">
    <property type="entry name" value="Acyl/Acetyltrans_Enzymes"/>
</dbReference>
<dbReference type="GO" id="GO:0016747">
    <property type="term" value="F:acyltransferase activity, transferring groups other than amino-acyl groups"/>
    <property type="evidence" value="ECO:0007669"/>
    <property type="project" value="InterPro"/>
</dbReference>
<evidence type="ECO:0000313" key="2">
    <source>
        <dbReference type="EMBL" id="TDD58439.1"/>
    </source>
</evidence>
<comment type="caution">
    <text evidence="2">The sequence shown here is derived from an EMBL/GenBank/DDBJ whole genome shotgun (WGS) entry which is preliminary data.</text>
</comment>